<dbReference type="PRINTS" id="PR00700">
    <property type="entry name" value="PRTYPHPHTASE"/>
</dbReference>
<dbReference type="InterPro" id="IPR035963">
    <property type="entry name" value="FERM_2"/>
</dbReference>
<dbReference type="InterPro" id="IPR019749">
    <property type="entry name" value="Band_41_domain"/>
</dbReference>
<dbReference type="InterPro" id="IPR000387">
    <property type="entry name" value="Tyr_Pase_dom"/>
</dbReference>
<dbReference type="EMBL" id="GG666477">
    <property type="protein sequence ID" value="EEN66418.1"/>
    <property type="molecule type" value="Genomic_DNA"/>
</dbReference>
<accession>C3Y052</accession>
<dbReference type="CDD" id="cd14538">
    <property type="entry name" value="PTPc-N20_13"/>
    <property type="match status" value="1"/>
</dbReference>
<reference evidence="11" key="1">
    <citation type="journal article" date="2008" name="Nature">
        <title>The amphioxus genome and the evolution of the chordate karyotype.</title>
        <authorList>
            <consortium name="US DOE Joint Genome Institute (JGI-PGF)"/>
            <person name="Putnam N.H."/>
            <person name="Butts T."/>
            <person name="Ferrier D.E.K."/>
            <person name="Furlong R.F."/>
            <person name="Hellsten U."/>
            <person name="Kawashima T."/>
            <person name="Robinson-Rechavi M."/>
            <person name="Shoguchi E."/>
            <person name="Terry A."/>
            <person name="Yu J.-K."/>
            <person name="Benito-Gutierrez E.L."/>
            <person name="Dubchak I."/>
            <person name="Garcia-Fernandez J."/>
            <person name="Gibson-Brown J.J."/>
            <person name="Grigoriev I.V."/>
            <person name="Horton A.C."/>
            <person name="de Jong P.J."/>
            <person name="Jurka J."/>
            <person name="Kapitonov V.V."/>
            <person name="Kohara Y."/>
            <person name="Kuroki Y."/>
            <person name="Lindquist E."/>
            <person name="Lucas S."/>
            <person name="Osoegawa K."/>
            <person name="Pennacchio L.A."/>
            <person name="Salamov A.A."/>
            <person name="Satou Y."/>
            <person name="Sauka-Spengler T."/>
            <person name="Schmutz J."/>
            <person name="Shin-I T."/>
            <person name="Toyoda A."/>
            <person name="Bronner-Fraser M."/>
            <person name="Fujiyama A."/>
            <person name="Holland L.Z."/>
            <person name="Holland P.W.H."/>
            <person name="Satoh N."/>
            <person name="Rokhsar D.S."/>
        </authorList>
    </citation>
    <scope>NUCLEOTIDE SEQUENCE [LARGE SCALE GENOMIC DNA]</scope>
    <source>
        <strain evidence="11">S238N-H82</strain>
        <tissue evidence="11">Testes</tissue>
    </source>
</reference>
<dbReference type="InterPro" id="IPR016130">
    <property type="entry name" value="Tyr_Pase_AS"/>
</dbReference>
<feature type="domain" description="Tyrosine specific protein phosphatases" evidence="9">
    <location>
        <begin position="534"/>
        <end position="603"/>
    </location>
</feature>
<dbReference type="eggNOG" id="KOG0792">
    <property type="taxonomic scope" value="Eukaryota"/>
</dbReference>
<gene>
    <name evidence="11" type="ORF">BRAFLDRAFT_209294</name>
</gene>
<dbReference type="SUPFAM" id="SSF54236">
    <property type="entry name" value="Ubiquitin-like"/>
    <property type="match status" value="1"/>
</dbReference>
<dbReference type="InterPro" id="IPR019748">
    <property type="entry name" value="FERM_central"/>
</dbReference>
<feature type="domain" description="Tyrosine-protein phosphatase" evidence="8">
    <location>
        <begin position="358"/>
        <end position="612"/>
    </location>
</feature>
<dbReference type="GO" id="GO:0004725">
    <property type="term" value="F:protein tyrosine phosphatase activity"/>
    <property type="evidence" value="ECO:0007669"/>
    <property type="project" value="InterPro"/>
</dbReference>
<dbReference type="FunFam" id="1.20.80.10:FF:000014">
    <property type="entry name" value="Tyrosine-protein phosphatase non-receptor type"/>
    <property type="match status" value="1"/>
</dbReference>
<dbReference type="CDD" id="cd14473">
    <property type="entry name" value="FERM_B-lobe"/>
    <property type="match status" value="1"/>
</dbReference>
<comment type="subcellular location">
    <subcellularLocation>
        <location evidence="2">Cytoplasm</location>
        <location evidence="2">Cytoskeleton</location>
    </subcellularLocation>
    <subcellularLocation>
        <location evidence="1">Nucleus</location>
    </subcellularLocation>
</comment>
<dbReference type="InterPro" id="IPR052074">
    <property type="entry name" value="NonRcpt_TyrProt_Phosphatase"/>
</dbReference>
<evidence type="ECO:0000256" key="6">
    <source>
        <dbReference type="ARBA" id="ARBA00023242"/>
    </source>
</evidence>
<dbReference type="PROSITE" id="PS50057">
    <property type="entry name" value="FERM_3"/>
    <property type="match status" value="1"/>
</dbReference>
<dbReference type="SMART" id="SM00404">
    <property type="entry name" value="PTPc_motif"/>
    <property type="match status" value="1"/>
</dbReference>
<dbReference type="GO" id="GO:0005634">
    <property type="term" value="C:nucleus"/>
    <property type="evidence" value="ECO:0007669"/>
    <property type="project" value="UniProtKB-SubCell"/>
</dbReference>
<protein>
    <submittedName>
        <fullName evidence="11">Uncharacterized protein</fullName>
    </submittedName>
</protein>
<dbReference type="PROSITE" id="PS50055">
    <property type="entry name" value="TYR_PHOSPHATASE_PTP"/>
    <property type="match status" value="1"/>
</dbReference>
<dbReference type="InterPro" id="IPR003595">
    <property type="entry name" value="Tyr_Pase_cat"/>
</dbReference>
<feature type="compositionally biased region" description="Acidic residues" evidence="7">
    <location>
        <begin position="298"/>
        <end position="310"/>
    </location>
</feature>
<dbReference type="PROSITE" id="PS50056">
    <property type="entry name" value="TYR_PHOSPHATASE_2"/>
    <property type="match status" value="1"/>
</dbReference>
<dbReference type="CDD" id="cd17101">
    <property type="entry name" value="FERM_F1_PTPN13_like"/>
    <property type="match status" value="1"/>
</dbReference>
<dbReference type="PROSITE" id="PS00383">
    <property type="entry name" value="TYR_PHOSPHATASE_1"/>
    <property type="match status" value="1"/>
</dbReference>
<dbReference type="InParanoid" id="C3Y052"/>
<comment type="similarity">
    <text evidence="3">Belongs to the protein-tyrosine phosphatase family. Non-receptor class subfamily.</text>
</comment>
<feature type="region of interest" description="Disordered" evidence="7">
    <location>
        <begin position="276"/>
        <end position="321"/>
    </location>
</feature>
<evidence type="ECO:0000259" key="9">
    <source>
        <dbReference type="PROSITE" id="PS50056"/>
    </source>
</evidence>
<dbReference type="SUPFAM" id="SSF52799">
    <property type="entry name" value="(Phosphotyrosine protein) phosphatases II"/>
    <property type="match status" value="1"/>
</dbReference>
<dbReference type="SMART" id="SM00194">
    <property type="entry name" value="PTPc"/>
    <property type="match status" value="1"/>
</dbReference>
<dbReference type="Gene3D" id="1.20.80.10">
    <property type="match status" value="1"/>
</dbReference>
<proteinExistence type="inferred from homology"/>
<evidence type="ECO:0000256" key="2">
    <source>
        <dbReference type="ARBA" id="ARBA00004245"/>
    </source>
</evidence>
<evidence type="ECO:0000259" key="10">
    <source>
        <dbReference type="PROSITE" id="PS50057"/>
    </source>
</evidence>
<dbReference type="PRINTS" id="PR00935">
    <property type="entry name" value="BAND41"/>
</dbReference>
<feature type="domain" description="FERM" evidence="10">
    <location>
        <begin position="59"/>
        <end position="373"/>
    </location>
</feature>
<dbReference type="Gene3D" id="3.10.20.90">
    <property type="entry name" value="Phosphatidylinositol 3-kinase Catalytic Subunit, Chain A, domain 1"/>
    <property type="match status" value="1"/>
</dbReference>
<dbReference type="InterPro" id="IPR018979">
    <property type="entry name" value="FERM_N"/>
</dbReference>
<evidence type="ECO:0000256" key="5">
    <source>
        <dbReference type="ARBA" id="ARBA00023212"/>
    </source>
</evidence>
<evidence type="ECO:0000259" key="8">
    <source>
        <dbReference type="PROSITE" id="PS50055"/>
    </source>
</evidence>
<dbReference type="InterPro" id="IPR029071">
    <property type="entry name" value="Ubiquitin-like_domsf"/>
</dbReference>
<organism>
    <name type="scientific">Branchiostoma floridae</name>
    <name type="common">Florida lancelet</name>
    <name type="synonym">Amphioxus</name>
    <dbReference type="NCBI Taxonomy" id="7739"/>
    <lineage>
        <taxon>Eukaryota</taxon>
        <taxon>Metazoa</taxon>
        <taxon>Chordata</taxon>
        <taxon>Cephalochordata</taxon>
        <taxon>Leptocardii</taxon>
        <taxon>Amphioxiformes</taxon>
        <taxon>Branchiostomatidae</taxon>
        <taxon>Branchiostoma</taxon>
    </lineage>
</organism>
<dbReference type="Pfam" id="PF00102">
    <property type="entry name" value="Y_phosphatase"/>
    <property type="match status" value="1"/>
</dbReference>
<dbReference type="PANTHER" id="PTHR46900">
    <property type="entry name" value="TYROSINE-PROTEIN PHOSPHATASE NON-RECEPTOR TYPE 13"/>
    <property type="match status" value="1"/>
</dbReference>
<evidence type="ECO:0000313" key="11">
    <source>
        <dbReference type="EMBL" id="EEN66418.1"/>
    </source>
</evidence>
<keyword evidence="5" id="KW-0206">Cytoskeleton</keyword>
<dbReference type="PANTHER" id="PTHR46900:SF2">
    <property type="entry name" value="TYROSINE-PROTEIN PHOSPHATASE NON-RECEPTOR TYPE 13"/>
    <property type="match status" value="1"/>
</dbReference>
<sequence length="617" mass="69631">MDLSRDPLAEVPLARSTTQRKLKTFFGPEFVKMSSEPAISLEVPPSPAAKGSKLPQGRRKVVVVMLNGQRLSLVCDVTTVAKQLFDMIVSQLGLVEHFFFGLAHLKDGELFFLDPEEKLAKVAPAGWKEEGKGRPGSEVKFTVFFRVKYYVENVSSLKHQLTRHQFYLQLRRDVLEERTHCPSDSAVSLAALALQAEFGDYSPDAHGHNYFLVEHYLPARVIDSAGVAPIRQDLPRMHSQHRGMMEPTAEMEFLYSSMKNGCKIFCASVCRPPPLPTSPLPDSDDDDDVTSSKISWGSDDDLPMPSDTEDQQSSNVLLTESDLEDMEVVCPPPGSRYSGKPLQSLISQLKGKMEADEPVEEYKALRQVKATDNCEVAKQLKNRDKNRFRNVLPYDATRVQLGEDGDYINASHVRIPVGSDTFHYIASQGPLPVTAGSFWQMVWEQRAEVIAMVTLDMEGGKVKCHRYWPDSSETPLTFWNKYEVSLVSSQALEDFNIRTFSLRDMETSEVRSVTHLNFTTWPDHGVLKFADPLLRYTRVIRRFHQSGPVVVHCSAGIGRTGVLILVDAVIGLVERDQPFDVQKLVEIMREQRQGMVQTKEQYVFCYQCCLEMLQSLK</sequence>
<dbReference type="Gene3D" id="3.90.190.10">
    <property type="entry name" value="Protein tyrosine phosphatase superfamily"/>
    <property type="match status" value="1"/>
</dbReference>
<evidence type="ECO:0000256" key="4">
    <source>
        <dbReference type="ARBA" id="ARBA00022490"/>
    </source>
</evidence>
<dbReference type="InterPro" id="IPR000299">
    <property type="entry name" value="FERM_domain"/>
</dbReference>
<keyword evidence="6" id="KW-0539">Nucleus</keyword>
<name>C3Y052_BRAFL</name>
<dbReference type="InterPro" id="IPR014352">
    <property type="entry name" value="FERM/acyl-CoA-bd_prot_sf"/>
</dbReference>
<dbReference type="SUPFAM" id="SSF47031">
    <property type="entry name" value="Second domain of FERM"/>
    <property type="match status" value="1"/>
</dbReference>
<dbReference type="GO" id="GO:0005856">
    <property type="term" value="C:cytoskeleton"/>
    <property type="evidence" value="ECO:0007669"/>
    <property type="project" value="UniProtKB-SubCell"/>
</dbReference>
<dbReference type="Pfam" id="PF00373">
    <property type="entry name" value="FERM_M"/>
    <property type="match status" value="1"/>
</dbReference>
<dbReference type="AlphaFoldDB" id="C3Y052"/>
<keyword evidence="4" id="KW-0963">Cytoplasm</keyword>
<dbReference type="SMART" id="SM00295">
    <property type="entry name" value="B41"/>
    <property type="match status" value="1"/>
</dbReference>
<dbReference type="InterPro" id="IPR000242">
    <property type="entry name" value="PTP_cat"/>
</dbReference>
<evidence type="ECO:0000256" key="3">
    <source>
        <dbReference type="ARBA" id="ARBA00009649"/>
    </source>
</evidence>
<dbReference type="Pfam" id="PF09379">
    <property type="entry name" value="FERM_N"/>
    <property type="match status" value="1"/>
</dbReference>
<dbReference type="InterPro" id="IPR029021">
    <property type="entry name" value="Prot-tyrosine_phosphatase-like"/>
</dbReference>
<dbReference type="STRING" id="7739.C3Y052"/>
<evidence type="ECO:0000256" key="1">
    <source>
        <dbReference type="ARBA" id="ARBA00004123"/>
    </source>
</evidence>
<evidence type="ECO:0000256" key="7">
    <source>
        <dbReference type="SAM" id="MobiDB-lite"/>
    </source>
</evidence>